<protein>
    <recommendedName>
        <fullName evidence="4">Lipoprotein</fullName>
    </recommendedName>
</protein>
<dbReference type="PROSITE" id="PS51257">
    <property type="entry name" value="PROKAR_LIPOPROTEIN"/>
    <property type="match status" value="1"/>
</dbReference>
<proteinExistence type="predicted"/>
<gene>
    <name evidence="2" type="ORF">EDD59_11119</name>
</gene>
<sequence length="241" mass="24383">MRKKILTLILTATVALSFAGCGSSGADTPSVDDTKAKVKDVLKDASSEEESKVVEEHYEVDLSAGNYAVGIDIPVGTYNLTATGGTGNVSSSNMYTGGLNEIMGSPAEEGYSVDAFTGLKLASGDTLSLGGTVTLHATSENAQVSGITARTATDAAAIDLGPGNYTVGTDFPAGTYNIVGTGASGNVSSDNMYDGGLNEIIGTDPSDGVSVTQFNNAVFEEGTTLEISGTSVQLVPVGEAK</sequence>
<evidence type="ECO:0000256" key="1">
    <source>
        <dbReference type="SAM" id="SignalP"/>
    </source>
</evidence>
<evidence type="ECO:0000313" key="3">
    <source>
        <dbReference type="Proteomes" id="UP000295726"/>
    </source>
</evidence>
<evidence type="ECO:0008006" key="4">
    <source>
        <dbReference type="Google" id="ProtNLM"/>
    </source>
</evidence>
<evidence type="ECO:0000313" key="2">
    <source>
        <dbReference type="EMBL" id="TCS78494.1"/>
    </source>
</evidence>
<dbReference type="RefSeq" id="WP_132381116.1">
    <property type="nucleotide sequence ID" value="NZ_SLZZ01000011.1"/>
</dbReference>
<organism evidence="2 3">
    <name type="scientific">Muricomes intestini</name>
    <dbReference type="NCBI Taxonomy" id="1796634"/>
    <lineage>
        <taxon>Bacteria</taxon>
        <taxon>Bacillati</taxon>
        <taxon>Bacillota</taxon>
        <taxon>Clostridia</taxon>
        <taxon>Lachnospirales</taxon>
        <taxon>Lachnospiraceae</taxon>
        <taxon>Muricomes</taxon>
    </lineage>
</organism>
<dbReference type="AlphaFoldDB" id="A0A4R3K6H4"/>
<feature type="signal peptide" evidence="1">
    <location>
        <begin position="1"/>
        <end position="26"/>
    </location>
</feature>
<keyword evidence="3" id="KW-1185">Reference proteome</keyword>
<name>A0A4R3K6H4_9FIRM</name>
<keyword evidence="1" id="KW-0732">Signal</keyword>
<feature type="chain" id="PRO_5020456782" description="Lipoprotein" evidence="1">
    <location>
        <begin position="27"/>
        <end position="241"/>
    </location>
</feature>
<comment type="caution">
    <text evidence="2">The sequence shown here is derived from an EMBL/GenBank/DDBJ whole genome shotgun (WGS) entry which is preliminary data.</text>
</comment>
<accession>A0A4R3K6H4</accession>
<dbReference type="EMBL" id="SLZZ01000011">
    <property type="protein sequence ID" value="TCS78494.1"/>
    <property type="molecule type" value="Genomic_DNA"/>
</dbReference>
<dbReference type="OrthoDB" id="1852176at2"/>
<dbReference type="Proteomes" id="UP000295726">
    <property type="component" value="Unassembled WGS sequence"/>
</dbReference>
<reference evidence="2 3" key="1">
    <citation type="submission" date="2019-03" db="EMBL/GenBank/DDBJ databases">
        <title>Genomic Encyclopedia of Type Strains, Phase IV (KMG-IV): sequencing the most valuable type-strain genomes for metagenomic binning, comparative biology and taxonomic classification.</title>
        <authorList>
            <person name="Goeker M."/>
        </authorList>
    </citation>
    <scope>NUCLEOTIDE SEQUENCE [LARGE SCALE GENOMIC DNA]</scope>
    <source>
        <strain evidence="2 3">DSM 29489</strain>
    </source>
</reference>